<name>A0ABR2VDB8_9PEZI</name>
<gene>
    <name evidence="2" type="ORF">SUNI508_13366</name>
</gene>
<accession>A0ABR2VDB8</accession>
<evidence type="ECO:0000313" key="2">
    <source>
        <dbReference type="EMBL" id="KAK9424913.1"/>
    </source>
</evidence>
<dbReference type="EMBL" id="JARVKF010000028">
    <property type="protein sequence ID" value="KAK9424913.1"/>
    <property type="molecule type" value="Genomic_DNA"/>
</dbReference>
<dbReference type="Proteomes" id="UP001408356">
    <property type="component" value="Unassembled WGS sequence"/>
</dbReference>
<comment type="caution">
    <text evidence="2">The sequence shown here is derived from an EMBL/GenBank/DDBJ whole genome shotgun (WGS) entry which is preliminary data.</text>
</comment>
<evidence type="ECO:0000256" key="1">
    <source>
        <dbReference type="SAM" id="MobiDB-lite"/>
    </source>
</evidence>
<evidence type="ECO:0000313" key="3">
    <source>
        <dbReference type="Proteomes" id="UP001408356"/>
    </source>
</evidence>
<organism evidence="2 3">
    <name type="scientific">Seiridium unicorne</name>
    <dbReference type="NCBI Taxonomy" id="138068"/>
    <lineage>
        <taxon>Eukaryota</taxon>
        <taxon>Fungi</taxon>
        <taxon>Dikarya</taxon>
        <taxon>Ascomycota</taxon>
        <taxon>Pezizomycotina</taxon>
        <taxon>Sordariomycetes</taxon>
        <taxon>Xylariomycetidae</taxon>
        <taxon>Amphisphaeriales</taxon>
        <taxon>Sporocadaceae</taxon>
        <taxon>Seiridium</taxon>
    </lineage>
</organism>
<keyword evidence="3" id="KW-1185">Reference proteome</keyword>
<reference evidence="2 3" key="1">
    <citation type="journal article" date="2024" name="J. Plant Pathol.">
        <title>Sequence and assembly of the genome of Seiridium unicorne, isolate CBS 538.82, causal agent of cypress canker disease.</title>
        <authorList>
            <person name="Scali E."/>
            <person name="Rocca G.D."/>
            <person name="Danti R."/>
            <person name="Garbelotto M."/>
            <person name="Barberini S."/>
            <person name="Baroncelli R."/>
            <person name="Emiliani G."/>
        </authorList>
    </citation>
    <scope>NUCLEOTIDE SEQUENCE [LARGE SCALE GENOMIC DNA]</scope>
    <source>
        <strain evidence="2 3">BM-138-508</strain>
    </source>
</reference>
<feature type="region of interest" description="Disordered" evidence="1">
    <location>
        <begin position="1"/>
        <end position="49"/>
    </location>
</feature>
<feature type="compositionally biased region" description="Basic and acidic residues" evidence="1">
    <location>
        <begin position="1"/>
        <end position="12"/>
    </location>
</feature>
<protein>
    <submittedName>
        <fullName evidence="2">Uncharacterized protein</fullName>
    </submittedName>
</protein>
<proteinExistence type="predicted"/>
<sequence length="283" mass="31015">MGNAEEAGHDTVVDNIAPPPAYSEAGAPTTSQSQEESVTPSDIKPTSQINQQFPPYFNAYYQWKFTKTFHLGQSKDHPLYAVRTHTGWSGTPGIVLHNGPSDKDPPLAAAGDENICSKHSTVILPPLPGSDAESSTEFMRTNVSWKTVSYLFTIEVGHGRNARREDFEWRQSRGGEIKELDKHSRGWKLVRLRANAEGSGGERSARSHGATSDGKEIVAVWTWHSGWSMTKSFKFQFLGSALTGEMGERWSVMAVITALRMWYLHFAGLSSSGAANGITGVTD</sequence>
<feature type="compositionally biased region" description="Polar residues" evidence="1">
    <location>
        <begin position="28"/>
        <end position="49"/>
    </location>
</feature>